<name>A0A1W2AFA0_9FIRM</name>
<dbReference type="EMBL" id="FWXI01000005">
    <property type="protein sequence ID" value="SMC59399.1"/>
    <property type="molecule type" value="Genomic_DNA"/>
</dbReference>
<evidence type="ECO:0000313" key="2">
    <source>
        <dbReference type="Proteomes" id="UP000192738"/>
    </source>
</evidence>
<proteinExistence type="predicted"/>
<organism evidence="1 2">
    <name type="scientific">Sporomusa malonica</name>
    <dbReference type="NCBI Taxonomy" id="112901"/>
    <lineage>
        <taxon>Bacteria</taxon>
        <taxon>Bacillati</taxon>
        <taxon>Bacillota</taxon>
        <taxon>Negativicutes</taxon>
        <taxon>Selenomonadales</taxon>
        <taxon>Sporomusaceae</taxon>
        <taxon>Sporomusa</taxon>
    </lineage>
</organism>
<protein>
    <submittedName>
        <fullName evidence="1">Uncharacterized protein</fullName>
    </submittedName>
</protein>
<dbReference type="AlphaFoldDB" id="A0A1W2AFA0"/>
<dbReference type="STRING" id="112901.SAMN04488500_105256"/>
<keyword evidence="2" id="KW-1185">Reference proteome</keyword>
<dbReference type="OrthoDB" id="1798711at2"/>
<gene>
    <name evidence="1" type="ORF">SAMN04488500_105256</name>
</gene>
<sequence>MTTCPVCGQRGIGKVGADQYYCWDCCVEFTVRDQDIRIFNVESDGTLTLYDDLIQGTVNLEVQKG</sequence>
<dbReference type="Proteomes" id="UP000192738">
    <property type="component" value="Unassembled WGS sequence"/>
</dbReference>
<evidence type="ECO:0000313" key="1">
    <source>
        <dbReference type="EMBL" id="SMC59399.1"/>
    </source>
</evidence>
<accession>A0A1W2AFA0</accession>
<reference evidence="1 2" key="1">
    <citation type="submission" date="2017-04" db="EMBL/GenBank/DDBJ databases">
        <authorList>
            <person name="Afonso C.L."/>
            <person name="Miller P.J."/>
            <person name="Scott M.A."/>
            <person name="Spackman E."/>
            <person name="Goraichik I."/>
            <person name="Dimitrov K.M."/>
            <person name="Suarez D.L."/>
            <person name="Swayne D.E."/>
        </authorList>
    </citation>
    <scope>NUCLEOTIDE SEQUENCE [LARGE SCALE GENOMIC DNA]</scope>
    <source>
        <strain evidence="1 2">DSM 5090</strain>
    </source>
</reference>
<dbReference type="RefSeq" id="WP_084575168.1">
    <property type="nucleotide sequence ID" value="NZ_CP155572.1"/>
</dbReference>